<feature type="compositionally biased region" description="Low complexity" evidence="2">
    <location>
        <begin position="289"/>
        <end position="321"/>
    </location>
</feature>
<evidence type="ECO:0000256" key="1">
    <source>
        <dbReference type="SAM" id="Coils"/>
    </source>
</evidence>
<gene>
    <name evidence="3" type="ORF">PECAL_3P04400</name>
</gene>
<feature type="region of interest" description="Disordered" evidence="2">
    <location>
        <begin position="433"/>
        <end position="457"/>
    </location>
</feature>
<protein>
    <submittedName>
        <fullName evidence="3">Uncharacterized protein</fullName>
    </submittedName>
</protein>
<accession>A0A8J2SNE0</accession>
<organism evidence="3 4">
    <name type="scientific">Pelagomonas calceolata</name>
    <dbReference type="NCBI Taxonomy" id="35677"/>
    <lineage>
        <taxon>Eukaryota</taxon>
        <taxon>Sar</taxon>
        <taxon>Stramenopiles</taxon>
        <taxon>Ochrophyta</taxon>
        <taxon>Pelagophyceae</taxon>
        <taxon>Pelagomonadales</taxon>
        <taxon>Pelagomonadaceae</taxon>
        <taxon>Pelagomonas</taxon>
    </lineage>
</organism>
<dbReference type="EMBL" id="CAKKNE010000003">
    <property type="protein sequence ID" value="CAH0370544.1"/>
    <property type="molecule type" value="Genomic_DNA"/>
</dbReference>
<reference evidence="3" key="1">
    <citation type="submission" date="2021-11" db="EMBL/GenBank/DDBJ databases">
        <authorList>
            <consortium name="Genoscope - CEA"/>
            <person name="William W."/>
        </authorList>
    </citation>
    <scope>NUCLEOTIDE SEQUENCE</scope>
</reference>
<feature type="compositionally biased region" description="Polar residues" evidence="2">
    <location>
        <begin position="137"/>
        <end position="151"/>
    </location>
</feature>
<feature type="region of interest" description="Disordered" evidence="2">
    <location>
        <begin position="566"/>
        <end position="611"/>
    </location>
</feature>
<dbReference type="Proteomes" id="UP000789595">
    <property type="component" value="Unassembled WGS sequence"/>
</dbReference>
<feature type="compositionally biased region" description="Polar residues" evidence="2">
    <location>
        <begin position="19"/>
        <end position="36"/>
    </location>
</feature>
<evidence type="ECO:0000313" key="4">
    <source>
        <dbReference type="Proteomes" id="UP000789595"/>
    </source>
</evidence>
<keyword evidence="4" id="KW-1185">Reference proteome</keyword>
<sequence length="611" mass="65505">MEAPTLVEVDDLSPAGSLETGSPSVYSDMGSPSTDGSPMEAAPAEKPVLLRASQEIPYVGLGAYAKRAAEAAARRRHQQRRPRYRTARPDAADDALRAFAGRAKRAASSDKPQQLDVLKVGALTQQNLHVSVALPTRTPSSGLPTGFSATSSEEESVAPVPTKVKRSVDSTTSPAPMKSVDTASSPAPWRSPQTSTLKSPGFASPPSLKSPAVTKQQKLVEDTKKSIKEAIALGDADALKARTPTDGPSNLIRDVEEAEERYRAKEWEFEMKRAEFNLDLPPGALAGNSEPAEPSAPPTTRSPAPTTRSPRPASPKRAASPRPREARVSTQSFGCQADEENVPYGQVIVPTADKLPASKRRARDLLARQEHAAKALRALADLENVDDDSDDGMGDEGLIFDENVGMAFLHVSDVTGVRPAADVAASAAEHDLIRRAQQGPETRSPKLRGDDASPMESFKMITPRGTLRERLEQMEAFADKLEVELDQGRERIEGFVEQMRQESPHRGELNPMVLPSPRSPPPPPPPKSLSSLASRSPPPPPLETASVERHALSNVQGAWGAYEELAAALDSPPPPKGPAHRTGTATARAGRRGGPRARRPPAAKRIGRDIW</sequence>
<feature type="compositionally biased region" description="Polar residues" evidence="2">
    <location>
        <begin position="181"/>
        <end position="198"/>
    </location>
</feature>
<feature type="coiled-coil region" evidence="1">
    <location>
        <begin position="464"/>
        <end position="498"/>
    </location>
</feature>
<feature type="region of interest" description="Disordered" evidence="2">
    <location>
        <begin position="232"/>
        <end position="259"/>
    </location>
</feature>
<name>A0A8J2SNE0_9STRA</name>
<feature type="compositionally biased region" description="Basic residues" evidence="2">
    <location>
        <begin position="74"/>
        <end position="86"/>
    </location>
</feature>
<feature type="compositionally biased region" description="Basic and acidic residues" evidence="2">
    <location>
        <begin position="499"/>
        <end position="508"/>
    </location>
</feature>
<feature type="region of interest" description="Disordered" evidence="2">
    <location>
        <begin position="278"/>
        <end position="332"/>
    </location>
</feature>
<feature type="compositionally biased region" description="Basic residues" evidence="2">
    <location>
        <begin position="589"/>
        <end position="602"/>
    </location>
</feature>
<evidence type="ECO:0000313" key="3">
    <source>
        <dbReference type="EMBL" id="CAH0370544.1"/>
    </source>
</evidence>
<feature type="region of interest" description="Disordered" evidence="2">
    <location>
        <begin position="499"/>
        <end position="548"/>
    </location>
</feature>
<feature type="compositionally biased region" description="Pro residues" evidence="2">
    <location>
        <begin position="517"/>
        <end position="527"/>
    </location>
</feature>
<dbReference type="AlphaFoldDB" id="A0A8J2SNE0"/>
<evidence type="ECO:0000256" key="2">
    <source>
        <dbReference type="SAM" id="MobiDB-lite"/>
    </source>
</evidence>
<keyword evidence="1" id="KW-0175">Coiled coil</keyword>
<feature type="region of interest" description="Disordered" evidence="2">
    <location>
        <begin position="133"/>
        <end position="220"/>
    </location>
</feature>
<proteinExistence type="predicted"/>
<comment type="caution">
    <text evidence="3">The sequence shown here is derived from an EMBL/GenBank/DDBJ whole genome shotgun (WGS) entry which is preliminary data.</text>
</comment>
<feature type="region of interest" description="Disordered" evidence="2">
    <location>
        <begin position="1"/>
        <end position="45"/>
    </location>
</feature>
<feature type="region of interest" description="Disordered" evidence="2">
    <location>
        <begin position="70"/>
        <end position="93"/>
    </location>
</feature>